<dbReference type="Gene3D" id="3.30.70.20">
    <property type="match status" value="1"/>
</dbReference>
<dbReference type="AlphaFoldDB" id="A0A1K2H842"/>
<evidence type="ECO:0000313" key="3">
    <source>
        <dbReference type="Proteomes" id="UP000185655"/>
    </source>
</evidence>
<comment type="cofactor">
    <cofactor evidence="1">
        <name>[4Fe-4S] cluster</name>
        <dbReference type="ChEBI" id="CHEBI:49883"/>
    </cofactor>
</comment>
<gene>
    <name evidence="2" type="ORF">SAMN02746068_00683</name>
</gene>
<dbReference type="PANTHER" id="PTHR39163">
    <property type="entry name" value="FERREDOXIN"/>
    <property type="match status" value="1"/>
</dbReference>
<evidence type="ECO:0000256" key="1">
    <source>
        <dbReference type="ARBA" id="ARBA00001966"/>
    </source>
</evidence>
<protein>
    <submittedName>
        <fullName evidence="2">Ferredoxin</fullName>
    </submittedName>
</protein>
<sequence length="74" mass="8264">MSFLCYTSSMIIQILPEQCIACGLCHTYNPIFDYDVDGLVRFDTDDTILDLAPDPSLVQAAKECPTKAIVVKEY</sequence>
<proteinExistence type="predicted"/>
<dbReference type="PANTHER" id="PTHR39163:SF1">
    <property type="entry name" value="FERREDOXIN"/>
    <property type="match status" value="1"/>
</dbReference>
<dbReference type="EMBL" id="FPKS01000003">
    <property type="protein sequence ID" value="SFZ72901.1"/>
    <property type="molecule type" value="Genomic_DNA"/>
</dbReference>
<evidence type="ECO:0000313" key="2">
    <source>
        <dbReference type="EMBL" id="SFZ72901.1"/>
    </source>
</evidence>
<dbReference type="Pfam" id="PF13459">
    <property type="entry name" value="Fer4_15"/>
    <property type="match status" value="1"/>
</dbReference>
<organism evidence="2 3">
    <name type="scientific">Pseudolactococcus chungangensis CAU 28 = DSM 22330</name>
    <dbReference type="NCBI Taxonomy" id="1122154"/>
    <lineage>
        <taxon>Bacteria</taxon>
        <taxon>Bacillati</taxon>
        <taxon>Bacillota</taxon>
        <taxon>Bacilli</taxon>
        <taxon>Lactobacillales</taxon>
        <taxon>Streptococcaceae</taxon>
        <taxon>Pseudolactococcus</taxon>
    </lineage>
</organism>
<dbReference type="Proteomes" id="UP000185655">
    <property type="component" value="Unassembled WGS sequence"/>
</dbReference>
<name>A0A1K2H842_9LACT</name>
<dbReference type="InterPro" id="IPR052395">
    <property type="entry name" value="ET_Ferredoxin"/>
</dbReference>
<dbReference type="SUPFAM" id="SSF54862">
    <property type="entry name" value="4Fe-4S ferredoxins"/>
    <property type="match status" value="1"/>
</dbReference>
<accession>A0A1K2H842</accession>
<dbReference type="STRING" id="1122154.SAMN02746068_00683"/>
<reference evidence="2 3" key="1">
    <citation type="submission" date="2016-11" db="EMBL/GenBank/DDBJ databases">
        <authorList>
            <person name="Jaros S."/>
            <person name="Januszkiewicz K."/>
            <person name="Wedrychowicz H."/>
        </authorList>
    </citation>
    <scope>NUCLEOTIDE SEQUENCE [LARGE SCALE GENOMIC DNA]</scope>
    <source>
        <strain evidence="2 3">DSM 22330</strain>
    </source>
</reference>